<dbReference type="Pfam" id="PF00171">
    <property type="entry name" value="Aldedh"/>
    <property type="match status" value="1"/>
</dbReference>
<dbReference type="PANTHER" id="PTHR43570">
    <property type="entry name" value="ALDEHYDE DEHYDROGENASE"/>
    <property type="match status" value="1"/>
</dbReference>
<evidence type="ECO:0000256" key="3">
    <source>
        <dbReference type="ARBA" id="ARBA00023027"/>
    </source>
</evidence>
<feature type="domain" description="Aldehyde dehydrogenase" evidence="9">
    <location>
        <begin position="51"/>
        <end position="466"/>
    </location>
</feature>
<dbReference type="InterPro" id="IPR016163">
    <property type="entry name" value="Ald_DH_C"/>
</dbReference>
<dbReference type="Proteomes" id="UP000245622">
    <property type="component" value="Chromosome 1"/>
</dbReference>
<dbReference type="FunFam" id="3.40.309.10:FF:000025">
    <property type="entry name" value="Aldehyde dehydrogenase"/>
    <property type="match status" value="1"/>
</dbReference>
<dbReference type="InterPro" id="IPR012394">
    <property type="entry name" value="Aldehyde_DH_NAD(P)"/>
</dbReference>
<dbReference type="InterPro" id="IPR029510">
    <property type="entry name" value="Ald_DH_CS_GLU"/>
</dbReference>
<comment type="similarity">
    <text evidence="1 4 7">Belongs to the aldehyde dehydrogenase family.</text>
</comment>
<evidence type="ECO:0000256" key="8">
    <source>
        <dbReference type="SAM" id="Coils"/>
    </source>
</evidence>
<dbReference type="PROSITE" id="PS00070">
    <property type="entry name" value="ALDEHYDE_DEHYDR_CYS"/>
    <property type="match status" value="1"/>
</dbReference>
<evidence type="ECO:0000313" key="11">
    <source>
        <dbReference type="Proteomes" id="UP000245622"/>
    </source>
</evidence>
<dbReference type="PIRSF" id="PIRSF036492">
    <property type="entry name" value="ALDH"/>
    <property type="match status" value="1"/>
</dbReference>
<gene>
    <name evidence="10" type="ORF">CRIB_1502</name>
</gene>
<accession>A0A1V1I1V9</accession>
<dbReference type="InterPro" id="IPR016162">
    <property type="entry name" value="Ald_DH_N"/>
</dbReference>
<dbReference type="SUPFAM" id="SSF53720">
    <property type="entry name" value="ALDH-like"/>
    <property type="match status" value="1"/>
</dbReference>
<feature type="active site" evidence="5">
    <location>
        <position position="280"/>
    </location>
</feature>
<keyword evidence="8" id="KW-0175">Coiled coil</keyword>
<evidence type="ECO:0000313" key="10">
    <source>
        <dbReference type="EMBL" id="CED94109.1"/>
    </source>
</evidence>
<dbReference type="FunFam" id="3.40.605.10:FF:000004">
    <property type="entry name" value="Aldehyde dehydrogenase"/>
    <property type="match status" value="1"/>
</dbReference>
<name>A0A1V1I1V9_9FIRM</name>
<proteinExistence type="inferred from homology"/>
<reference evidence="10 11" key="1">
    <citation type="submission" date="2014-04" db="EMBL/GenBank/DDBJ databases">
        <authorList>
            <person name="Hornung B.V."/>
        </authorList>
    </citation>
    <scope>NUCLEOTIDE SEQUENCE [LARGE SCALE GENOMIC DNA]</scope>
    <source>
        <strain evidence="10 11">CRIB</strain>
    </source>
</reference>
<dbReference type="KEGG" id="ril:CRIB_1502"/>
<evidence type="ECO:0000259" key="9">
    <source>
        <dbReference type="Pfam" id="PF00171"/>
    </source>
</evidence>
<dbReference type="PANTHER" id="PTHR43570:SF16">
    <property type="entry name" value="ALDEHYDE DEHYDROGENASE TYPE III, ISOFORM Q"/>
    <property type="match status" value="1"/>
</dbReference>
<evidence type="ECO:0000256" key="6">
    <source>
        <dbReference type="PROSITE-ProRule" id="PRU10007"/>
    </source>
</evidence>
<dbReference type="GeneID" id="82205535"/>
<dbReference type="RefSeq" id="WP_330404828.1">
    <property type="nucleotide sequence ID" value="NZ_CAPEHT010000058.1"/>
</dbReference>
<dbReference type="AlphaFoldDB" id="A0A1V1I1V9"/>
<dbReference type="InterPro" id="IPR016160">
    <property type="entry name" value="Ald_DH_CS_CYS"/>
</dbReference>
<evidence type="ECO:0000256" key="7">
    <source>
        <dbReference type="RuleBase" id="RU003345"/>
    </source>
</evidence>
<keyword evidence="11" id="KW-1185">Reference proteome</keyword>
<evidence type="ECO:0000256" key="1">
    <source>
        <dbReference type="ARBA" id="ARBA00009986"/>
    </source>
</evidence>
<protein>
    <recommendedName>
        <fullName evidence="4">Aldehyde dehydrogenase</fullName>
    </recommendedName>
</protein>
<dbReference type="InterPro" id="IPR016161">
    <property type="entry name" value="Ald_DH/histidinol_DH"/>
</dbReference>
<evidence type="ECO:0000256" key="5">
    <source>
        <dbReference type="PIRSR" id="PIRSR036492-1"/>
    </source>
</evidence>
<organism evidence="10 11">
    <name type="scientific">Romboutsia ilealis</name>
    <dbReference type="NCBI Taxonomy" id="1115758"/>
    <lineage>
        <taxon>Bacteria</taxon>
        <taxon>Bacillati</taxon>
        <taxon>Bacillota</taxon>
        <taxon>Clostridia</taxon>
        <taxon>Peptostreptococcales</taxon>
        <taxon>Peptostreptococcaceae</taxon>
        <taxon>Romboutsia</taxon>
    </lineage>
</organism>
<evidence type="ECO:0000256" key="4">
    <source>
        <dbReference type="PIRNR" id="PIRNR036492"/>
    </source>
</evidence>
<keyword evidence="2 4" id="KW-0560">Oxidoreductase</keyword>
<evidence type="ECO:0000256" key="2">
    <source>
        <dbReference type="ARBA" id="ARBA00023002"/>
    </source>
</evidence>
<dbReference type="InterPro" id="IPR015590">
    <property type="entry name" value="Aldehyde_DH_dom"/>
</dbReference>
<dbReference type="EMBL" id="LN555523">
    <property type="protein sequence ID" value="CED94109.1"/>
    <property type="molecule type" value="Genomic_DNA"/>
</dbReference>
<feature type="coiled-coil region" evidence="8">
    <location>
        <begin position="59"/>
        <end position="86"/>
    </location>
</feature>
<sequence>MSRYKDILTVEKDHLEDKKTISVDERIDNLINLKTLIKKHENILSMQKKYLEDKKTISVDERIKNLKKLKSTIKKYENDIIKALELDLGKHIFESYSNEVGFVYSSIDHTIKNIKKWAKVKKVKNDLAQLPGKSYIYKCHYGSVLIIGPYNYPFQLLIEPLIGAIAGGNTVVLKPSEYTVNLEKVVIEMIKDAFNEEYIAVVSGDYQVNSALLDLEFDYIFFTGSVNVGKIVMEKASKNLIPVTLELGGKSPVIVDNTANLKISAKRIMWGKLINAGQTCVAPDYVLAHEDIYDDLIKEFIKVTKEFYGEDIKNNKEFGRIVNDKHMNRLKDIIEYDKNKIVYGGEVDLKNRFISPTILKNVDLNDKVMSEELFGPILPVIKYKNMKDIKNYISKHKNPLALYVFSEDKAFSEDVITRFSFGGGCINDTISHVASNYLPFGGIGSSGIGSYHGKNSFDTFTHSKSIVKKNTKLDIKLVFPPYKNRINIIKKVMK</sequence>
<dbReference type="Gene3D" id="3.40.309.10">
    <property type="entry name" value="Aldehyde Dehydrogenase, Chain A, domain 2"/>
    <property type="match status" value="1"/>
</dbReference>
<dbReference type="GO" id="GO:0004029">
    <property type="term" value="F:aldehyde dehydrogenase (NAD+) activity"/>
    <property type="evidence" value="ECO:0007669"/>
    <property type="project" value="TreeGrafter"/>
</dbReference>
<feature type="active site" evidence="5 6">
    <location>
        <position position="246"/>
    </location>
</feature>
<dbReference type="GO" id="GO:0005737">
    <property type="term" value="C:cytoplasm"/>
    <property type="evidence" value="ECO:0007669"/>
    <property type="project" value="TreeGrafter"/>
</dbReference>
<dbReference type="GO" id="GO:0006081">
    <property type="term" value="P:aldehyde metabolic process"/>
    <property type="evidence" value="ECO:0007669"/>
    <property type="project" value="InterPro"/>
</dbReference>
<dbReference type="PROSITE" id="PS00687">
    <property type="entry name" value="ALDEHYDE_DEHYDR_GLU"/>
    <property type="match status" value="1"/>
</dbReference>
<dbReference type="Gene3D" id="3.40.605.10">
    <property type="entry name" value="Aldehyde Dehydrogenase, Chain A, domain 1"/>
    <property type="match status" value="1"/>
</dbReference>
<keyword evidence="3" id="KW-0520">NAD</keyword>